<feature type="transmembrane region" description="Helical" evidence="11">
    <location>
        <begin position="313"/>
        <end position="336"/>
    </location>
</feature>
<evidence type="ECO:0000313" key="15">
    <source>
        <dbReference type="Proteomes" id="UP001165122"/>
    </source>
</evidence>
<feature type="domain" description="Ionotropic glutamate receptor C-terminal" evidence="13">
    <location>
        <begin position="226"/>
        <end position="510"/>
    </location>
</feature>
<dbReference type="InterPro" id="IPR015683">
    <property type="entry name" value="Ionotropic_Glu_rcpt"/>
</dbReference>
<evidence type="ECO:0000256" key="5">
    <source>
        <dbReference type="ARBA" id="ARBA00023065"/>
    </source>
</evidence>
<comment type="subcellular location">
    <subcellularLocation>
        <location evidence="1">Membrane</location>
        <topology evidence="1">Multi-pass membrane protein</topology>
    </subcellularLocation>
</comment>
<feature type="transmembrane region" description="Helical" evidence="11">
    <location>
        <begin position="228"/>
        <end position="246"/>
    </location>
</feature>
<dbReference type="Gene3D" id="1.10.287.70">
    <property type="match status" value="1"/>
</dbReference>
<keyword evidence="8" id="KW-0325">Glycoprotein</keyword>
<keyword evidence="2" id="KW-0813">Transport</keyword>
<dbReference type="GO" id="GO:0015276">
    <property type="term" value="F:ligand-gated monoatomic ion channel activity"/>
    <property type="evidence" value="ECO:0007669"/>
    <property type="project" value="InterPro"/>
</dbReference>
<evidence type="ECO:0000256" key="2">
    <source>
        <dbReference type="ARBA" id="ARBA00022448"/>
    </source>
</evidence>
<reference evidence="15" key="1">
    <citation type="journal article" date="2023" name="Commun. Biol.">
        <title>Genome analysis of Parmales, the sister group of diatoms, reveals the evolutionary specialization of diatoms from phago-mixotrophs to photoautotrophs.</title>
        <authorList>
            <person name="Ban H."/>
            <person name="Sato S."/>
            <person name="Yoshikawa S."/>
            <person name="Yamada K."/>
            <person name="Nakamura Y."/>
            <person name="Ichinomiya M."/>
            <person name="Sato N."/>
            <person name="Blanc-Mathieu R."/>
            <person name="Endo H."/>
            <person name="Kuwata A."/>
            <person name="Ogata H."/>
        </authorList>
    </citation>
    <scope>NUCLEOTIDE SEQUENCE [LARGE SCALE GENOMIC DNA]</scope>
    <source>
        <strain evidence="15">NIES 3700</strain>
    </source>
</reference>
<keyword evidence="3 11" id="KW-0812">Transmembrane</keyword>
<evidence type="ECO:0000256" key="10">
    <source>
        <dbReference type="ARBA" id="ARBA00023303"/>
    </source>
</evidence>
<evidence type="ECO:0000256" key="7">
    <source>
        <dbReference type="ARBA" id="ARBA00023170"/>
    </source>
</evidence>
<accession>A0A9W7F9X3</accession>
<name>A0A9W7F9X3_9STRA</name>
<sequence length="550" mass="62254">MLRHLLPLLLFPTLTVNSYEWNATAICDARRTNSPTNCSLRGDQLRGQHINFTFVEVPHFLEFVRDPITEEIIFEDISSGLLFKSDHRNTTYGAGFLNDMLGWISHHAGFTYSAYIASGRCENDGKGLYNSTYSNNYKIASTDVFEDECTVKTTGEPGKGRTDAYLGIFFITNERMSKNDFTIPFLSNKGLSIALPNDLEDCKKGSLGNKTQTFIDNSKLLQPFDNELWYGIFFYLLFACFLLMIVEGSNKSQVGRILRSTNRSSLCWCRIDATTTTGIHEHFLYYFFRTFQSILAGNKLPEVLTAEGRVMNIWLAICSVVILAAYTANLTVFLIADVPHTVEGISDLIDRNIPTYLPSDSAFSDWVIAAYPELNAKLVDNFELQITTLETEIMDGKCRAVIAPDTNLQANGTLSRVDGPWAYGYKDHSIGVKKDFVELRDTLDFWIHELILAPPLHRHSSPWSFNKNSYNMEQFYNKWVCAEAEDCSTLDAGVDETSALGLSHFSILWSVSQWLGGILLLSTFLRNLDMIGYRLNAVTRTKLPIMKERY</sequence>
<feature type="signal peptide" evidence="12">
    <location>
        <begin position="1"/>
        <end position="18"/>
    </location>
</feature>
<dbReference type="InterPro" id="IPR001320">
    <property type="entry name" value="Iontro_rcpt_C"/>
</dbReference>
<protein>
    <recommendedName>
        <fullName evidence="13">Ionotropic glutamate receptor C-terminal domain-containing protein</fullName>
    </recommendedName>
</protein>
<evidence type="ECO:0000259" key="13">
    <source>
        <dbReference type="Pfam" id="PF00060"/>
    </source>
</evidence>
<dbReference type="AlphaFoldDB" id="A0A9W7F9X3"/>
<evidence type="ECO:0000313" key="14">
    <source>
        <dbReference type="EMBL" id="GMI08126.1"/>
    </source>
</evidence>
<keyword evidence="10" id="KW-0407">Ion channel</keyword>
<feature type="chain" id="PRO_5040908251" description="Ionotropic glutamate receptor C-terminal domain-containing protein" evidence="12">
    <location>
        <begin position="19"/>
        <end position="550"/>
    </location>
</feature>
<keyword evidence="9" id="KW-1071">Ligand-gated ion channel</keyword>
<dbReference type="GO" id="GO:0016020">
    <property type="term" value="C:membrane"/>
    <property type="evidence" value="ECO:0007669"/>
    <property type="project" value="UniProtKB-SubCell"/>
</dbReference>
<keyword evidence="4 11" id="KW-1133">Transmembrane helix</keyword>
<dbReference type="Pfam" id="PF00060">
    <property type="entry name" value="Lig_chan"/>
    <property type="match status" value="1"/>
</dbReference>
<keyword evidence="15" id="KW-1185">Reference proteome</keyword>
<dbReference type="PANTHER" id="PTHR18966">
    <property type="entry name" value="IONOTROPIC GLUTAMATE RECEPTOR"/>
    <property type="match status" value="1"/>
</dbReference>
<gene>
    <name evidence="14" type="ORF">TrLO_g14304</name>
</gene>
<evidence type="ECO:0000256" key="12">
    <source>
        <dbReference type="SAM" id="SignalP"/>
    </source>
</evidence>
<evidence type="ECO:0000256" key="8">
    <source>
        <dbReference type="ARBA" id="ARBA00023180"/>
    </source>
</evidence>
<keyword evidence="7" id="KW-0675">Receptor</keyword>
<dbReference type="OrthoDB" id="44485at2759"/>
<evidence type="ECO:0000256" key="3">
    <source>
        <dbReference type="ARBA" id="ARBA00022692"/>
    </source>
</evidence>
<organism evidence="14 15">
    <name type="scientific">Triparma laevis f. longispina</name>
    <dbReference type="NCBI Taxonomy" id="1714387"/>
    <lineage>
        <taxon>Eukaryota</taxon>
        <taxon>Sar</taxon>
        <taxon>Stramenopiles</taxon>
        <taxon>Ochrophyta</taxon>
        <taxon>Bolidophyceae</taxon>
        <taxon>Parmales</taxon>
        <taxon>Triparmaceae</taxon>
        <taxon>Triparma</taxon>
    </lineage>
</organism>
<dbReference type="Gene3D" id="3.40.190.10">
    <property type="entry name" value="Periplasmic binding protein-like II"/>
    <property type="match status" value="1"/>
</dbReference>
<dbReference type="SUPFAM" id="SSF53850">
    <property type="entry name" value="Periplasmic binding protein-like II"/>
    <property type="match status" value="1"/>
</dbReference>
<evidence type="ECO:0000256" key="11">
    <source>
        <dbReference type="SAM" id="Phobius"/>
    </source>
</evidence>
<evidence type="ECO:0000256" key="6">
    <source>
        <dbReference type="ARBA" id="ARBA00023136"/>
    </source>
</evidence>
<keyword evidence="5" id="KW-0406">Ion transport</keyword>
<evidence type="ECO:0000256" key="9">
    <source>
        <dbReference type="ARBA" id="ARBA00023286"/>
    </source>
</evidence>
<keyword evidence="12" id="KW-0732">Signal</keyword>
<dbReference type="Proteomes" id="UP001165122">
    <property type="component" value="Unassembled WGS sequence"/>
</dbReference>
<keyword evidence="6 11" id="KW-0472">Membrane</keyword>
<comment type="caution">
    <text evidence="14">The sequence shown here is derived from an EMBL/GenBank/DDBJ whole genome shotgun (WGS) entry which is preliminary data.</text>
</comment>
<dbReference type="EMBL" id="BRXW01000119">
    <property type="protein sequence ID" value="GMI08126.1"/>
    <property type="molecule type" value="Genomic_DNA"/>
</dbReference>
<evidence type="ECO:0000256" key="1">
    <source>
        <dbReference type="ARBA" id="ARBA00004141"/>
    </source>
</evidence>
<evidence type="ECO:0000256" key="4">
    <source>
        <dbReference type="ARBA" id="ARBA00022989"/>
    </source>
</evidence>
<proteinExistence type="predicted"/>